<proteinExistence type="predicted"/>
<dbReference type="AlphaFoldDB" id="A0ABD0LVV8"/>
<reference evidence="2 3" key="1">
    <citation type="journal article" date="2023" name="Sci. Data">
        <title>Genome assembly of the Korean intertidal mud-creeper Batillaria attramentaria.</title>
        <authorList>
            <person name="Patra A.K."/>
            <person name="Ho P.T."/>
            <person name="Jun S."/>
            <person name="Lee S.J."/>
            <person name="Kim Y."/>
            <person name="Won Y.J."/>
        </authorList>
    </citation>
    <scope>NUCLEOTIDE SEQUENCE [LARGE SCALE GENOMIC DNA]</scope>
    <source>
        <strain evidence="2">Wonlab-2016</strain>
    </source>
</reference>
<evidence type="ECO:0000313" key="2">
    <source>
        <dbReference type="EMBL" id="KAK7503780.1"/>
    </source>
</evidence>
<feature type="compositionally biased region" description="Polar residues" evidence="1">
    <location>
        <begin position="1"/>
        <end position="14"/>
    </location>
</feature>
<protein>
    <submittedName>
        <fullName evidence="2">Uncharacterized protein</fullName>
    </submittedName>
</protein>
<organism evidence="2 3">
    <name type="scientific">Batillaria attramentaria</name>
    <dbReference type="NCBI Taxonomy" id="370345"/>
    <lineage>
        <taxon>Eukaryota</taxon>
        <taxon>Metazoa</taxon>
        <taxon>Spiralia</taxon>
        <taxon>Lophotrochozoa</taxon>
        <taxon>Mollusca</taxon>
        <taxon>Gastropoda</taxon>
        <taxon>Caenogastropoda</taxon>
        <taxon>Sorbeoconcha</taxon>
        <taxon>Cerithioidea</taxon>
        <taxon>Batillariidae</taxon>
        <taxon>Batillaria</taxon>
    </lineage>
</organism>
<sequence length="97" mass="10823">MSNDNSDISITTRGSEFAERKDRREMTRNDRKALSSASSTPLLVPGTVLCLQTLLPHYAARSLKVHRPCHAHSCPPYGYPFVTEHCLITDTNTCLGY</sequence>
<evidence type="ECO:0000256" key="1">
    <source>
        <dbReference type="SAM" id="MobiDB-lite"/>
    </source>
</evidence>
<dbReference type="Proteomes" id="UP001519460">
    <property type="component" value="Unassembled WGS sequence"/>
</dbReference>
<name>A0ABD0LVV8_9CAEN</name>
<dbReference type="EMBL" id="JACVVK020000018">
    <property type="protein sequence ID" value="KAK7503780.1"/>
    <property type="molecule type" value="Genomic_DNA"/>
</dbReference>
<keyword evidence="3" id="KW-1185">Reference proteome</keyword>
<feature type="region of interest" description="Disordered" evidence="1">
    <location>
        <begin position="1"/>
        <end position="37"/>
    </location>
</feature>
<feature type="compositionally biased region" description="Basic and acidic residues" evidence="1">
    <location>
        <begin position="16"/>
        <end position="33"/>
    </location>
</feature>
<gene>
    <name evidence="2" type="ORF">BaRGS_00004903</name>
</gene>
<evidence type="ECO:0000313" key="3">
    <source>
        <dbReference type="Proteomes" id="UP001519460"/>
    </source>
</evidence>
<accession>A0ABD0LVV8</accession>
<comment type="caution">
    <text evidence="2">The sequence shown here is derived from an EMBL/GenBank/DDBJ whole genome shotgun (WGS) entry which is preliminary data.</text>
</comment>